<gene>
    <name evidence="2" type="ORF">SAMN02745753_00090</name>
</gene>
<dbReference type="OrthoDB" id="6104590at2"/>
<keyword evidence="1" id="KW-0732">Signal</keyword>
<dbReference type="EMBL" id="FQVF01000002">
    <property type="protein sequence ID" value="SHE34194.1"/>
    <property type="molecule type" value="Genomic_DNA"/>
</dbReference>
<dbReference type="RefSeq" id="WP_072837769.1">
    <property type="nucleotide sequence ID" value="NZ_FQVF01000002.1"/>
</dbReference>
<dbReference type="AlphaFoldDB" id="A0A1M4SPJ6"/>
<evidence type="ECO:0000313" key="3">
    <source>
        <dbReference type="Proteomes" id="UP000184517"/>
    </source>
</evidence>
<feature type="chain" id="PRO_5012251351" evidence="1">
    <location>
        <begin position="19"/>
        <end position="262"/>
    </location>
</feature>
<accession>A0A1M4SPJ6</accession>
<reference evidence="3" key="1">
    <citation type="submission" date="2016-11" db="EMBL/GenBank/DDBJ databases">
        <authorList>
            <person name="Varghese N."/>
            <person name="Submissions S."/>
        </authorList>
    </citation>
    <scope>NUCLEOTIDE SEQUENCE [LARGE SCALE GENOMIC DNA]</scope>
    <source>
        <strain evidence="3">DSM 16579</strain>
    </source>
</reference>
<protein>
    <submittedName>
        <fullName evidence="2">Uncharacterized protein</fullName>
    </submittedName>
</protein>
<evidence type="ECO:0000313" key="2">
    <source>
        <dbReference type="EMBL" id="SHE34194.1"/>
    </source>
</evidence>
<feature type="signal peptide" evidence="1">
    <location>
        <begin position="1"/>
        <end position="18"/>
    </location>
</feature>
<evidence type="ECO:0000256" key="1">
    <source>
        <dbReference type="SAM" id="SignalP"/>
    </source>
</evidence>
<keyword evidence="3" id="KW-1185">Reference proteome</keyword>
<name>A0A1M4SPJ6_9GAMM</name>
<sequence length="262" mass="29155">MKKTLSVFLLFLSHSVFALDLAKYPTELTSGEGVNVVIAPTTDNKQALVKVTGVNHEIDGVVFLTEINKQGDDQRLKYTFDGSKRSLIYIANNYGCCSYALYLPDTKDGIYLGKKDEAKADTVQAISALYDQQLKQGVQEKLAMFNREKHLAYQKNKIQEADDNVVKQCGTEMPTKVDWNKISDSDLGTYAIAAYCAQVSSKVADQCAAKPAFKETAKDFKAISCDFTDELKLRLNDQVLNFKTAPKAPNQGQFIEAYLNNM</sequence>
<dbReference type="STRING" id="1122206.SAMN02745753_00090"/>
<organism evidence="2 3">
    <name type="scientific">Marinomonas polaris DSM 16579</name>
    <dbReference type="NCBI Taxonomy" id="1122206"/>
    <lineage>
        <taxon>Bacteria</taxon>
        <taxon>Pseudomonadati</taxon>
        <taxon>Pseudomonadota</taxon>
        <taxon>Gammaproteobacteria</taxon>
        <taxon>Oceanospirillales</taxon>
        <taxon>Oceanospirillaceae</taxon>
        <taxon>Marinomonas</taxon>
    </lineage>
</organism>
<dbReference type="Proteomes" id="UP000184517">
    <property type="component" value="Unassembled WGS sequence"/>
</dbReference>
<proteinExistence type="predicted"/>